<proteinExistence type="predicted"/>
<dbReference type="Proteomes" id="UP001642484">
    <property type="component" value="Unassembled WGS sequence"/>
</dbReference>
<evidence type="ECO:0000256" key="2">
    <source>
        <dbReference type="ARBA" id="ARBA00023043"/>
    </source>
</evidence>
<dbReference type="PROSITE" id="PS50297">
    <property type="entry name" value="ANK_REP_REGION"/>
    <property type="match status" value="1"/>
</dbReference>
<feature type="compositionally biased region" description="Low complexity" evidence="4">
    <location>
        <begin position="317"/>
        <end position="338"/>
    </location>
</feature>
<evidence type="ECO:0000313" key="7">
    <source>
        <dbReference type="Proteomes" id="UP001642484"/>
    </source>
</evidence>
<dbReference type="Gene3D" id="1.25.40.20">
    <property type="entry name" value="Ankyrin repeat-containing domain"/>
    <property type="match status" value="1"/>
</dbReference>
<evidence type="ECO:0000256" key="4">
    <source>
        <dbReference type="SAM" id="MobiDB-lite"/>
    </source>
</evidence>
<sequence>MGQSQGYVFNGGAWIPSGDVPMPCPGVALRPDQTKQVDHLQAHQVGRSVSVQPAYAYAAPNPQGNQPYIIMPGSGPRLAVSPRSVSPAGSPNRIPSPRRTVGVSMLGAKETMQAASSHCTLSEDVRKFLNDLGFSYYTEAFRMNGFEDMETVLSMSQEDMRGMGILPGHVLKLDTKLDQLCEQRGLTRRKHRSLQLTAAQPWLPLQHRVAASPTGAISPGAAACLAGMARTLSGPGTASTQPSQPPMLEGGVFRKQLALSPVASRTPSPVDKDIHEISAGWTDGREWAVPTVDEESEHDSPQHGDGGESGTHEQEGSSSEPPATSASPSTSTTCTFTPHPMRANLSFSSGISAGMFAMPPRRDAFGSGCTNFSVQTAPPGSATPASVRFGAGQRKLKRQEMDEIVARNKAQRKVFTWLQQNRFSNVNAERWFLGRAYYPLHAAVRENNTEMVKLLLELKADPVKKNSGGQTPLEYAQSKQRSSVITDLLQDYEFTRQP</sequence>
<feature type="region of interest" description="Disordered" evidence="4">
    <location>
        <begin position="292"/>
        <end position="338"/>
    </location>
</feature>
<name>A0ABP0P7I0_9DINO</name>
<dbReference type="InterPro" id="IPR036770">
    <property type="entry name" value="Ankyrin_rpt-contain_sf"/>
</dbReference>
<dbReference type="Pfam" id="PF12796">
    <property type="entry name" value="Ank_2"/>
    <property type="match status" value="1"/>
</dbReference>
<dbReference type="PROSITE" id="PS50088">
    <property type="entry name" value="ANK_REPEAT"/>
    <property type="match status" value="1"/>
</dbReference>
<accession>A0ABP0P7I0</accession>
<dbReference type="Pfam" id="PF00536">
    <property type="entry name" value="SAM_1"/>
    <property type="match status" value="1"/>
</dbReference>
<dbReference type="SUPFAM" id="SSF48403">
    <property type="entry name" value="Ankyrin repeat"/>
    <property type="match status" value="1"/>
</dbReference>
<dbReference type="Gene3D" id="1.10.150.50">
    <property type="entry name" value="Transcription Factor, Ets-1"/>
    <property type="match status" value="1"/>
</dbReference>
<evidence type="ECO:0000256" key="3">
    <source>
        <dbReference type="PROSITE-ProRule" id="PRU00023"/>
    </source>
</evidence>
<reference evidence="6 7" key="1">
    <citation type="submission" date="2024-02" db="EMBL/GenBank/DDBJ databases">
        <authorList>
            <person name="Chen Y."/>
            <person name="Shah S."/>
            <person name="Dougan E. K."/>
            <person name="Thang M."/>
            <person name="Chan C."/>
        </authorList>
    </citation>
    <scope>NUCLEOTIDE SEQUENCE [LARGE SCALE GENOMIC DNA]</scope>
</reference>
<dbReference type="SMART" id="SM00454">
    <property type="entry name" value="SAM"/>
    <property type="match status" value="1"/>
</dbReference>
<dbReference type="CDD" id="cd09487">
    <property type="entry name" value="SAM_superfamily"/>
    <property type="match status" value="1"/>
</dbReference>
<dbReference type="InterPro" id="IPR002110">
    <property type="entry name" value="Ankyrin_rpt"/>
</dbReference>
<dbReference type="PANTHER" id="PTHR24174">
    <property type="entry name" value="ANKYRIN REPEAT AND STERILE ALPHA MOTIF DOMAIN-CONTAINING PROTEIN 1"/>
    <property type="match status" value="1"/>
</dbReference>
<dbReference type="EMBL" id="CAXAMN010022695">
    <property type="protein sequence ID" value="CAK9071998.1"/>
    <property type="molecule type" value="Genomic_DNA"/>
</dbReference>
<organism evidence="6 7">
    <name type="scientific">Durusdinium trenchii</name>
    <dbReference type="NCBI Taxonomy" id="1381693"/>
    <lineage>
        <taxon>Eukaryota</taxon>
        <taxon>Sar</taxon>
        <taxon>Alveolata</taxon>
        <taxon>Dinophyceae</taxon>
        <taxon>Suessiales</taxon>
        <taxon>Symbiodiniaceae</taxon>
        <taxon>Durusdinium</taxon>
    </lineage>
</organism>
<keyword evidence="2 3" id="KW-0040">ANK repeat</keyword>
<dbReference type="InterPro" id="IPR033635">
    <property type="entry name" value="ANKS1/Caskin"/>
</dbReference>
<gene>
    <name evidence="6" type="ORF">CCMP2556_LOCUS35412</name>
</gene>
<dbReference type="InterPro" id="IPR013761">
    <property type="entry name" value="SAM/pointed_sf"/>
</dbReference>
<protein>
    <recommendedName>
        <fullName evidence="5">SAM domain-containing protein</fullName>
    </recommendedName>
</protein>
<feature type="domain" description="SAM" evidence="5">
    <location>
        <begin position="120"/>
        <end position="165"/>
    </location>
</feature>
<comment type="caution">
    <text evidence="6">The sequence shown here is derived from an EMBL/GenBank/DDBJ whole genome shotgun (WGS) entry which is preliminary data.</text>
</comment>
<dbReference type="PANTHER" id="PTHR24174:SF16">
    <property type="entry name" value="CASKIN-2"/>
    <property type="match status" value="1"/>
</dbReference>
<keyword evidence="1" id="KW-0677">Repeat</keyword>
<dbReference type="InterPro" id="IPR001660">
    <property type="entry name" value="SAM"/>
</dbReference>
<feature type="repeat" description="ANK" evidence="3">
    <location>
        <begin position="435"/>
        <end position="467"/>
    </location>
</feature>
<dbReference type="PROSITE" id="PS50105">
    <property type="entry name" value="SAM_DOMAIN"/>
    <property type="match status" value="1"/>
</dbReference>
<evidence type="ECO:0000259" key="5">
    <source>
        <dbReference type="PROSITE" id="PS50105"/>
    </source>
</evidence>
<evidence type="ECO:0000256" key="1">
    <source>
        <dbReference type="ARBA" id="ARBA00022737"/>
    </source>
</evidence>
<dbReference type="SMART" id="SM00248">
    <property type="entry name" value="ANK"/>
    <property type="match status" value="1"/>
</dbReference>
<keyword evidence="7" id="KW-1185">Reference proteome</keyword>
<feature type="compositionally biased region" description="Basic and acidic residues" evidence="4">
    <location>
        <begin position="298"/>
        <end position="315"/>
    </location>
</feature>
<evidence type="ECO:0000313" key="6">
    <source>
        <dbReference type="EMBL" id="CAK9071998.1"/>
    </source>
</evidence>
<dbReference type="SUPFAM" id="SSF47769">
    <property type="entry name" value="SAM/Pointed domain"/>
    <property type="match status" value="1"/>
</dbReference>
<feature type="region of interest" description="Disordered" evidence="4">
    <location>
        <begin position="80"/>
        <end position="99"/>
    </location>
</feature>